<dbReference type="Proteomes" id="UP001199106">
    <property type="component" value="Unassembled WGS sequence"/>
</dbReference>
<comment type="caution">
    <text evidence="3">The sequence shown here is derived from an EMBL/GenBank/DDBJ whole genome shotgun (WGS) entry which is preliminary data.</text>
</comment>
<keyword evidence="4" id="KW-1185">Reference proteome</keyword>
<evidence type="ECO:0000256" key="1">
    <source>
        <dbReference type="ARBA" id="ARBA00005593"/>
    </source>
</evidence>
<dbReference type="AlphaFoldDB" id="A0AAD4F8D6"/>
<dbReference type="Gene3D" id="1.10.405.10">
    <property type="entry name" value="Guanine Nucleotide Dissociation Inhibitor, domain 1"/>
    <property type="match status" value="1"/>
</dbReference>
<dbReference type="GO" id="GO:0005092">
    <property type="term" value="F:GDP-dissociation inhibitor activity"/>
    <property type="evidence" value="ECO:0007669"/>
    <property type="project" value="UniProtKB-UniRule"/>
</dbReference>
<sequence>MESLDNTEWDVLIVGTGLQQSLLALALSRSDKKVLHVDENDFYGGAEAAFSLQEAEEWAQRMNGETVNAAFSDITITKPEATGATPALSFSRAYSLSLSPQVIYARSSLLGYLVSSRVYRQLEFLAVGTWWVYSPDAQGESSSSSGRLLKVPNGREDVFQDHDLDFKAKRALMKFLRFISEYEEQTEVWEEHRQQPFSSFLTEQFKVSASLQGPLMALTLSPVGPDRTTTEYAVPRIARHLRSIGVFGAGFGAVIPKWGGLSEISQVSCRACAVGGGVYVLGKGLAPPAGDTAETVENGTKLRLKDGEVVTAKWIVGGDSSSASEDTHCRSMTIVSSSLSHLFPPIAEEAPAPAAAVVVFPSGSLTLDSQAEVLPPVHVFVHSSDTGECPSGQCVLYASTSMSGQHGLALLRKAVGSLLSVQDVTPSPAILWSVEYQQQASSGSETLPSDIDTVMRFPPASMDLAFDDGVLDNVKDVWQKILGDDAGEFLVFQDREAYDDDE</sequence>
<proteinExistence type="inferred from homology"/>
<dbReference type="SUPFAM" id="SSF51905">
    <property type="entry name" value="FAD/NAD(P)-binding domain"/>
    <property type="match status" value="1"/>
</dbReference>
<dbReference type="InterPro" id="IPR018203">
    <property type="entry name" value="GDP_dissociation_inhibitor"/>
</dbReference>
<dbReference type="PIRSF" id="PIRSF037514">
    <property type="entry name" value="Rab_ger_ger_transf_A_fun"/>
    <property type="match status" value="1"/>
</dbReference>
<gene>
    <name evidence="3" type="ORF">G6011_07774</name>
</gene>
<name>A0AAD4F8D6_9PLEO</name>
<dbReference type="PANTHER" id="PTHR11787:SF4">
    <property type="entry name" value="CHM, RAB ESCORT PROTEIN 1"/>
    <property type="match status" value="1"/>
</dbReference>
<dbReference type="Gene3D" id="3.30.519.10">
    <property type="entry name" value="Guanine Nucleotide Dissociation Inhibitor, domain 2"/>
    <property type="match status" value="1"/>
</dbReference>
<dbReference type="GO" id="GO:0005968">
    <property type="term" value="C:Rab-protein geranylgeranyltransferase complex"/>
    <property type="evidence" value="ECO:0007669"/>
    <property type="project" value="TreeGrafter"/>
</dbReference>
<dbReference type="InterPro" id="IPR036188">
    <property type="entry name" value="FAD/NAD-bd_sf"/>
</dbReference>
<dbReference type="InterPro" id="IPR017230">
    <property type="entry name" value="Mrs6"/>
</dbReference>
<dbReference type="Gene3D" id="3.50.50.60">
    <property type="entry name" value="FAD/NAD(P)-binding domain"/>
    <property type="match status" value="1"/>
</dbReference>
<dbReference type="EMBL" id="JAANER010000011">
    <property type="protein sequence ID" value="KAG9185230.1"/>
    <property type="molecule type" value="Genomic_DNA"/>
</dbReference>
<dbReference type="GO" id="GO:0007264">
    <property type="term" value="P:small GTPase-mediated signal transduction"/>
    <property type="evidence" value="ECO:0007669"/>
    <property type="project" value="UniProtKB-UniRule"/>
</dbReference>
<evidence type="ECO:0000313" key="3">
    <source>
        <dbReference type="EMBL" id="KAG9185230.1"/>
    </source>
</evidence>
<dbReference type="PANTHER" id="PTHR11787">
    <property type="entry name" value="RAB GDP-DISSOCIATION INHIBITOR"/>
    <property type="match status" value="1"/>
</dbReference>
<dbReference type="SUPFAM" id="SSF54373">
    <property type="entry name" value="FAD-linked reductases, C-terminal domain"/>
    <property type="match status" value="1"/>
</dbReference>
<dbReference type="GO" id="GO:0005634">
    <property type="term" value="C:nucleus"/>
    <property type="evidence" value="ECO:0007669"/>
    <property type="project" value="TreeGrafter"/>
</dbReference>
<dbReference type="GO" id="GO:0016192">
    <property type="term" value="P:vesicle-mediated transport"/>
    <property type="evidence" value="ECO:0007669"/>
    <property type="project" value="TreeGrafter"/>
</dbReference>
<reference evidence="3" key="1">
    <citation type="submission" date="2021-07" db="EMBL/GenBank/DDBJ databases">
        <title>Genome Resource of American Ginseng Black Spot Pathogen Alternaria panax.</title>
        <authorList>
            <person name="Qiu C."/>
            <person name="Wang W."/>
            <person name="Liu Z."/>
        </authorList>
    </citation>
    <scope>NUCLEOTIDE SEQUENCE</scope>
    <source>
        <strain evidence="3">BNCC115425</strain>
    </source>
</reference>
<protein>
    <recommendedName>
        <fullName evidence="2">Rab proteins geranylgeranyltransferase</fullName>
    </recommendedName>
</protein>
<evidence type="ECO:0000313" key="4">
    <source>
        <dbReference type="Proteomes" id="UP001199106"/>
    </source>
</evidence>
<evidence type="ECO:0000256" key="2">
    <source>
        <dbReference type="PIRNR" id="PIRNR037514"/>
    </source>
</evidence>
<organism evidence="3 4">
    <name type="scientific">Alternaria panax</name>
    <dbReference type="NCBI Taxonomy" id="48097"/>
    <lineage>
        <taxon>Eukaryota</taxon>
        <taxon>Fungi</taxon>
        <taxon>Dikarya</taxon>
        <taxon>Ascomycota</taxon>
        <taxon>Pezizomycotina</taxon>
        <taxon>Dothideomycetes</taxon>
        <taxon>Pleosporomycetidae</taxon>
        <taxon>Pleosporales</taxon>
        <taxon>Pleosporineae</taxon>
        <taxon>Pleosporaceae</taxon>
        <taxon>Alternaria</taxon>
        <taxon>Alternaria sect. Panax</taxon>
    </lineage>
</organism>
<dbReference type="PRINTS" id="PR00891">
    <property type="entry name" value="RABGDIREP"/>
</dbReference>
<accession>A0AAD4F8D6</accession>
<dbReference type="FunFam" id="1.10.405.10:FF:000003">
    <property type="entry name" value="Rab proteins geranylgeranyltransferase component A"/>
    <property type="match status" value="1"/>
</dbReference>
<dbReference type="Pfam" id="PF00996">
    <property type="entry name" value="GDI"/>
    <property type="match status" value="1"/>
</dbReference>
<comment type="similarity">
    <text evidence="1 2">Belongs to the Rab GDI family.</text>
</comment>
<dbReference type="GO" id="GO:0005829">
    <property type="term" value="C:cytosol"/>
    <property type="evidence" value="ECO:0007669"/>
    <property type="project" value="TreeGrafter"/>
</dbReference>